<comment type="caution">
    <text evidence="1">The sequence shown here is derived from an EMBL/GenBank/DDBJ whole genome shotgun (WGS) entry which is preliminary data.</text>
</comment>
<dbReference type="EMBL" id="JAKKSL010000002">
    <property type="protein sequence ID" value="MCI2284127.1"/>
    <property type="molecule type" value="Genomic_DNA"/>
</dbReference>
<name>A0ABS9X2W4_9GAMM</name>
<evidence type="ECO:0000313" key="1">
    <source>
        <dbReference type="EMBL" id="MCI2284127.1"/>
    </source>
</evidence>
<evidence type="ECO:0000313" key="2">
    <source>
        <dbReference type="Proteomes" id="UP001139646"/>
    </source>
</evidence>
<proteinExistence type="predicted"/>
<reference evidence="1" key="1">
    <citation type="submission" date="2022-01" db="EMBL/GenBank/DDBJ databases">
        <title>Colwellia maritima, isolated from seawater.</title>
        <authorList>
            <person name="Kristyanto S."/>
            <person name="Jung J."/>
            <person name="Jeon C.O."/>
        </authorList>
    </citation>
    <scope>NUCLEOTIDE SEQUENCE</scope>
    <source>
        <strain evidence="1">MSW7</strain>
    </source>
</reference>
<accession>A0ABS9X2W4</accession>
<protein>
    <submittedName>
        <fullName evidence="1">Uncharacterized protein</fullName>
    </submittedName>
</protein>
<gene>
    <name evidence="1" type="ORF">L3081_12955</name>
</gene>
<organism evidence="1 2">
    <name type="scientific">Colwellia maritima</name>
    <dbReference type="NCBI Taxonomy" id="2912588"/>
    <lineage>
        <taxon>Bacteria</taxon>
        <taxon>Pseudomonadati</taxon>
        <taxon>Pseudomonadota</taxon>
        <taxon>Gammaproteobacteria</taxon>
        <taxon>Alteromonadales</taxon>
        <taxon>Colwelliaceae</taxon>
        <taxon>Colwellia</taxon>
    </lineage>
</organism>
<dbReference type="RefSeq" id="WP_242286586.1">
    <property type="nucleotide sequence ID" value="NZ_JAKKSL010000002.1"/>
</dbReference>
<dbReference type="Proteomes" id="UP001139646">
    <property type="component" value="Unassembled WGS sequence"/>
</dbReference>
<keyword evidence="2" id="KW-1185">Reference proteome</keyword>
<sequence length="129" mass="14272">MLGIILVHDKALIHGEEDKQESSVIINDEAVPIRYGYPRLHISEYNANNAFSNQPNGNNKLSLWMNLDTIENTHDTDSEWGMEFSRPELTVTFTMSGYSPETAGTCQVVYTHALDATTAATVTMDTSGC</sequence>